<sequence>MDSSSKHTMLFSISSKRNNNSRNMAVFCLLMLFSISSTSLCHVPGGANSKRYQPLPRISSSRARSITNPLLPPQQLVIQDVNIDEWRLSIVSLFMVVEVLELGVGTKQLSF</sequence>
<dbReference type="AlphaFoldDB" id="A0AAD8NGF3"/>
<evidence type="ECO:0000256" key="1">
    <source>
        <dbReference type="SAM" id="SignalP"/>
    </source>
</evidence>
<protein>
    <submittedName>
        <fullName evidence="2">Uncharacterized protein</fullName>
    </submittedName>
</protein>
<feature type="signal peptide" evidence="1">
    <location>
        <begin position="1"/>
        <end position="41"/>
    </location>
</feature>
<keyword evidence="3" id="KW-1185">Reference proteome</keyword>
<reference evidence="2" key="1">
    <citation type="journal article" date="2023" name="bioRxiv">
        <title>Improved chromosome-level genome assembly for marigold (Tagetes erecta).</title>
        <authorList>
            <person name="Jiang F."/>
            <person name="Yuan L."/>
            <person name="Wang S."/>
            <person name="Wang H."/>
            <person name="Xu D."/>
            <person name="Wang A."/>
            <person name="Fan W."/>
        </authorList>
    </citation>
    <scope>NUCLEOTIDE SEQUENCE</scope>
    <source>
        <strain evidence="2">WSJ</strain>
        <tissue evidence="2">Leaf</tissue>
    </source>
</reference>
<dbReference type="Proteomes" id="UP001229421">
    <property type="component" value="Unassembled WGS sequence"/>
</dbReference>
<comment type="caution">
    <text evidence="2">The sequence shown here is derived from an EMBL/GenBank/DDBJ whole genome shotgun (WGS) entry which is preliminary data.</text>
</comment>
<gene>
    <name evidence="2" type="ORF">QVD17_41017</name>
</gene>
<organism evidence="2 3">
    <name type="scientific">Tagetes erecta</name>
    <name type="common">African marigold</name>
    <dbReference type="NCBI Taxonomy" id="13708"/>
    <lineage>
        <taxon>Eukaryota</taxon>
        <taxon>Viridiplantae</taxon>
        <taxon>Streptophyta</taxon>
        <taxon>Embryophyta</taxon>
        <taxon>Tracheophyta</taxon>
        <taxon>Spermatophyta</taxon>
        <taxon>Magnoliopsida</taxon>
        <taxon>eudicotyledons</taxon>
        <taxon>Gunneridae</taxon>
        <taxon>Pentapetalae</taxon>
        <taxon>asterids</taxon>
        <taxon>campanulids</taxon>
        <taxon>Asterales</taxon>
        <taxon>Asteraceae</taxon>
        <taxon>Asteroideae</taxon>
        <taxon>Heliantheae alliance</taxon>
        <taxon>Tageteae</taxon>
        <taxon>Tagetes</taxon>
    </lineage>
</organism>
<evidence type="ECO:0000313" key="3">
    <source>
        <dbReference type="Proteomes" id="UP001229421"/>
    </source>
</evidence>
<evidence type="ECO:0000313" key="2">
    <source>
        <dbReference type="EMBL" id="KAK1408889.1"/>
    </source>
</evidence>
<feature type="chain" id="PRO_5042291043" evidence="1">
    <location>
        <begin position="42"/>
        <end position="111"/>
    </location>
</feature>
<proteinExistence type="predicted"/>
<name>A0AAD8NGF3_TARER</name>
<keyword evidence="1" id="KW-0732">Signal</keyword>
<dbReference type="EMBL" id="JAUHHV010000011">
    <property type="protein sequence ID" value="KAK1408889.1"/>
    <property type="molecule type" value="Genomic_DNA"/>
</dbReference>
<accession>A0AAD8NGF3</accession>